<evidence type="ECO:0000313" key="9">
    <source>
        <dbReference type="EMBL" id="SDC73557.1"/>
    </source>
</evidence>
<comment type="similarity">
    <text evidence="7">Belongs to the MraZ family.</text>
</comment>
<dbReference type="InterPro" id="IPR007159">
    <property type="entry name" value="SpoVT-AbrB_dom"/>
</dbReference>
<keyword evidence="5 7" id="KW-0238">DNA-binding</keyword>
<dbReference type="GO" id="GO:0003700">
    <property type="term" value="F:DNA-binding transcription factor activity"/>
    <property type="evidence" value="ECO:0007669"/>
    <property type="project" value="UniProtKB-UniRule"/>
</dbReference>
<dbReference type="InterPro" id="IPR020603">
    <property type="entry name" value="MraZ_dom"/>
</dbReference>
<evidence type="ECO:0000256" key="3">
    <source>
        <dbReference type="ARBA" id="ARBA00022737"/>
    </source>
</evidence>
<feature type="domain" description="SpoVT-AbrB" evidence="8">
    <location>
        <begin position="85"/>
        <end position="128"/>
    </location>
</feature>
<dbReference type="CDD" id="cd16320">
    <property type="entry name" value="MraZ_N"/>
    <property type="match status" value="1"/>
</dbReference>
<dbReference type="GO" id="GO:0009295">
    <property type="term" value="C:nucleoid"/>
    <property type="evidence" value="ECO:0007669"/>
    <property type="project" value="UniProtKB-SubCell"/>
</dbReference>
<dbReference type="InterPro" id="IPR003444">
    <property type="entry name" value="MraZ"/>
</dbReference>
<dbReference type="STRING" id="938405.SAMN02927895_01949"/>
<dbReference type="CDD" id="cd16321">
    <property type="entry name" value="MraZ_C"/>
    <property type="match status" value="1"/>
</dbReference>
<evidence type="ECO:0000256" key="7">
    <source>
        <dbReference type="HAMAP-Rule" id="MF_01008"/>
    </source>
</evidence>
<dbReference type="GO" id="GO:2000143">
    <property type="term" value="P:negative regulation of DNA-templated transcription initiation"/>
    <property type="evidence" value="ECO:0007669"/>
    <property type="project" value="TreeGrafter"/>
</dbReference>
<dbReference type="EMBL" id="FMZX01000002">
    <property type="protein sequence ID" value="SDC73557.1"/>
    <property type="molecule type" value="Genomic_DNA"/>
</dbReference>
<keyword evidence="6 7" id="KW-0804">Transcription</keyword>
<keyword evidence="3" id="KW-0677">Repeat</keyword>
<dbReference type="Gene3D" id="3.40.1550.20">
    <property type="entry name" value="Transcriptional regulator MraZ domain"/>
    <property type="match status" value="1"/>
</dbReference>
<keyword evidence="2 7" id="KW-0963">Cytoplasm</keyword>
<dbReference type="SUPFAM" id="SSF89447">
    <property type="entry name" value="AbrB/MazE/MraZ-like"/>
    <property type="match status" value="1"/>
</dbReference>
<keyword evidence="10" id="KW-1185">Reference proteome</keyword>
<dbReference type="RefSeq" id="WP_090661968.1">
    <property type="nucleotide sequence ID" value="NZ_FMZX01000002.1"/>
</dbReference>
<evidence type="ECO:0000256" key="2">
    <source>
        <dbReference type="ARBA" id="ARBA00022490"/>
    </source>
</evidence>
<gene>
    <name evidence="7" type="primary">mraZ</name>
    <name evidence="9" type="ORF">SAMN04487779_1002220</name>
</gene>
<evidence type="ECO:0000259" key="8">
    <source>
        <dbReference type="PROSITE" id="PS51740"/>
    </source>
</evidence>
<dbReference type="Pfam" id="PF02381">
    <property type="entry name" value="MraZ"/>
    <property type="match status" value="1"/>
</dbReference>
<keyword evidence="4 7" id="KW-0805">Transcription regulation</keyword>
<dbReference type="InterPro" id="IPR038619">
    <property type="entry name" value="MraZ_sf"/>
</dbReference>
<evidence type="ECO:0000313" key="10">
    <source>
        <dbReference type="Proteomes" id="UP000198925"/>
    </source>
</evidence>
<dbReference type="GO" id="GO:0000976">
    <property type="term" value="F:transcription cis-regulatory region binding"/>
    <property type="evidence" value="ECO:0007669"/>
    <property type="project" value="TreeGrafter"/>
</dbReference>
<dbReference type="PROSITE" id="PS51740">
    <property type="entry name" value="SPOVT_ABRB"/>
    <property type="match status" value="1"/>
</dbReference>
<dbReference type="InterPro" id="IPR037914">
    <property type="entry name" value="SpoVT-AbrB_sf"/>
</dbReference>
<reference evidence="9 10" key="1">
    <citation type="submission" date="2016-10" db="EMBL/GenBank/DDBJ databases">
        <authorList>
            <person name="de Groot N.N."/>
        </authorList>
    </citation>
    <scope>NUCLEOTIDE SEQUENCE [LARGE SCALE GENOMIC DNA]</scope>
    <source>
        <strain evidence="9 10">CPCC 100156</strain>
    </source>
</reference>
<accession>A0A1G6P297</accession>
<evidence type="ECO:0000256" key="4">
    <source>
        <dbReference type="ARBA" id="ARBA00023015"/>
    </source>
</evidence>
<comment type="subcellular location">
    <subcellularLocation>
        <location evidence="7">Cytoplasm</location>
        <location evidence="7">Nucleoid</location>
    </subcellularLocation>
</comment>
<dbReference type="Proteomes" id="UP000198925">
    <property type="component" value="Unassembled WGS sequence"/>
</dbReference>
<proteinExistence type="inferred from homology"/>
<dbReference type="AlphaFoldDB" id="A0A1G6P297"/>
<dbReference type="HAMAP" id="MF_01008">
    <property type="entry name" value="MraZ"/>
    <property type="match status" value="1"/>
</dbReference>
<name>A0A1G6P297_9PROT</name>
<dbReference type="PANTHER" id="PTHR34701">
    <property type="entry name" value="TRANSCRIPTIONAL REGULATOR MRAZ"/>
    <property type="match status" value="1"/>
</dbReference>
<protein>
    <recommendedName>
        <fullName evidence="1 7">Transcriptional regulator MraZ</fullName>
    </recommendedName>
</protein>
<organism evidence="9 10">
    <name type="scientific">Belnapia rosea</name>
    <dbReference type="NCBI Taxonomy" id="938405"/>
    <lineage>
        <taxon>Bacteria</taxon>
        <taxon>Pseudomonadati</taxon>
        <taxon>Pseudomonadota</taxon>
        <taxon>Alphaproteobacteria</taxon>
        <taxon>Acetobacterales</taxon>
        <taxon>Roseomonadaceae</taxon>
        <taxon>Belnapia</taxon>
    </lineage>
</organism>
<dbReference type="InterPro" id="IPR035644">
    <property type="entry name" value="MraZ_C"/>
</dbReference>
<evidence type="ECO:0000256" key="1">
    <source>
        <dbReference type="ARBA" id="ARBA00013860"/>
    </source>
</evidence>
<evidence type="ECO:0000256" key="5">
    <source>
        <dbReference type="ARBA" id="ARBA00023125"/>
    </source>
</evidence>
<sequence>MSEFTGTYGGGFDAKKGRISVPAPFRAILSRLGAEEIILRRSRHLPCIEVWPKPDYMAEVNARVAGLSKLSAEYQSIMRKLVGRIHTLHPDTEGRVVMPKDLAEEAQFESELQFAGRGAYFEIWSASAYAAEEARLDAEDEGGDV</sequence>
<dbReference type="InterPro" id="IPR035642">
    <property type="entry name" value="MraZ_N"/>
</dbReference>
<comment type="subunit">
    <text evidence="7">Forms oligomers.</text>
</comment>
<dbReference type="GO" id="GO:0005737">
    <property type="term" value="C:cytoplasm"/>
    <property type="evidence" value="ECO:0007669"/>
    <property type="project" value="UniProtKB-UniRule"/>
</dbReference>
<dbReference type="PANTHER" id="PTHR34701:SF1">
    <property type="entry name" value="TRANSCRIPTIONAL REGULATOR MRAZ"/>
    <property type="match status" value="1"/>
</dbReference>
<evidence type="ECO:0000256" key="6">
    <source>
        <dbReference type="ARBA" id="ARBA00023163"/>
    </source>
</evidence>